<evidence type="ECO:0000313" key="1">
    <source>
        <dbReference type="EMBL" id="KAA1173341.1"/>
    </source>
</evidence>
<gene>
    <name evidence="1" type="ORF">FWJ25_12750</name>
</gene>
<sequence length="281" mass="31043">MAGTTLRRNVATVASDSDTVKSGVWNQPYTLDSGQTQFHQLGHVRLWVTLLDLEWQIRSETLMLDTDPVSWTETISHTLPSADIPLQRFIRPDATGAVTFVPALAPRPTVIRPYQPLTIPAGARCVIYVGTLVWMKICSGNPRTTLTEIPLAPSSMTWVGRNTMEGELCYSSPSFARLVLDAVPKRPWRAVTPVTIVNRRDEPLLLERFSLPTPLLSLHLNELGQLWTPGVTVECETDMSSASLRVDSALLPAAGNCQLVGEAREPVARGRLVRAFDRMFG</sequence>
<comment type="caution">
    <text evidence="1">The sequence shown here is derived from an EMBL/GenBank/DDBJ whole genome shotgun (WGS) entry which is preliminary data.</text>
</comment>
<evidence type="ECO:0000313" key="2">
    <source>
        <dbReference type="Proteomes" id="UP000323161"/>
    </source>
</evidence>
<dbReference type="EMBL" id="VTUU01000005">
    <property type="protein sequence ID" value="KAA1173341.1"/>
    <property type="molecule type" value="Genomic_DNA"/>
</dbReference>
<keyword evidence="2" id="KW-1185">Reference proteome</keyword>
<proteinExistence type="predicted"/>
<organism evidence="1 2">
    <name type="scientific">Marinobacter salinexigens</name>
    <dbReference type="NCBI Taxonomy" id="2919747"/>
    <lineage>
        <taxon>Bacteria</taxon>
        <taxon>Pseudomonadati</taxon>
        <taxon>Pseudomonadota</taxon>
        <taxon>Gammaproteobacteria</taxon>
        <taxon>Pseudomonadales</taxon>
        <taxon>Marinobacteraceae</taxon>
        <taxon>Marinobacter</taxon>
    </lineage>
</organism>
<name>A0A5B0VGX4_9GAMM</name>
<protein>
    <submittedName>
        <fullName evidence="1">Uncharacterized protein</fullName>
    </submittedName>
</protein>
<reference evidence="1 2" key="1">
    <citation type="submission" date="2019-08" db="EMBL/GenBank/DDBJ databases">
        <title>Marinobacter ZYF650 sp. nov., a marine bacterium isolated from seawater of the Mariana trench.</title>
        <authorList>
            <person name="Ahmad W."/>
        </authorList>
    </citation>
    <scope>NUCLEOTIDE SEQUENCE [LARGE SCALE GENOMIC DNA]</scope>
    <source>
        <strain evidence="1 2">ZYF650</strain>
    </source>
</reference>
<dbReference type="Proteomes" id="UP000323161">
    <property type="component" value="Unassembled WGS sequence"/>
</dbReference>
<accession>A0A5B0VGX4</accession>
<dbReference type="AlphaFoldDB" id="A0A5B0VGX4"/>